<keyword evidence="2" id="KW-0547">Nucleotide-binding</keyword>
<dbReference type="Pfam" id="PF00005">
    <property type="entry name" value="ABC_tran"/>
    <property type="match status" value="1"/>
</dbReference>
<dbReference type="Gene3D" id="3.40.50.300">
    <property type="entry name" value="P-loop containing nucleotide triphosphate hydrolases"/>
    <property type="match status" value="1"/>
</dbReference>
<dbReference type="GO" id="GO:0005524">
    <property type="term" value="F:ATP binding"/>
    <property type="evidence" value="ECO:0007669"/>
    <property type="project" value="UniProtKB-KW"/>
</dbReference>
<evidence type="ECO:0000256" key="1">
    <source>
        <dbReference type="ARBA" id="ARBA00022448"/>
    </source>
</evidence>
<proteinExistence type="predicted"/>
<dbReference type="InterPro" id="IPR017911">
    <property type="entry name" value="MacB-like_ATP-bd"/>
</dbReference>
<dbReference type="InterPro" id="IPR003593">
    <property type="entry name" value="AAA+_ATPase"/>
</dbReference>
<dbReference type="CDD" id="cd03255">
    <property type="entry name" value="ABC_MJ0796_LolCDE_FtsE"/>
    <property type="match status" value="1"/>
</dbReference>
<dbReference type="InterPro" id="IPR015854">
    <property type="entry name" value="ABC_transpr_LolD-like"/>
</dbReference>
<dbReference type="SMART" id="SM00382">
    <property type="entry name" value="AAA"/>
    <property type="match status" value="1"/>
</dbReference>
<dbReference type="PANTHER" id="PTHR24220:SF685">
    <property type="entry name" value="ABC TRANSPORTER RELATED"/>
    <property type="match status" value="1"/>
</dbReference>
<gene>
    <name evidence="5" type="ORF">L5G33_19105</name>
</gene>
<reference evidence="5 6" key="1">
    <citation type="submission" date="2022-01" db="EMBL/GenBank/DDBJ databases">
        <authorList>
            <person name="Huang Y."/>
        </authorList>
    </citation>
    <scope>NUCLEOTIDE SEQUENCE [LARGE SCALE GENOMIC DNA]</scope>
    <source>
        <strain evidence="5 6">HY366</strain>
    </source>
</reference>
<accession>A0ABS9IYB5</accession>
<dbReference type="SUPFAM" id="SSF52540">
    <property type="entry name" value="P-loop containing nucleoside triphosphate hydrolases"/>
    <property type="match status" value="1"/>
</dbReference>
<evidence type="ECO:0000259" key="4">
    <source>
        <dbReference type="PROSITE" id="PS50893"/>
    </source>
</evidence>
<feature type="domain" description="ABC transporter" evidence="4">
    <location>
        <begin position="3"/>
        <end position="227"/>
    </location>
</feature>
<dbReference type="Proteomes" id="UP001200110">
    <property type="component" value="Unassembled WGS sequence"/>
</dbReference>
<dbReference type="PROSITE" id="PS50893">
    <property type="entry name" value="ABC_TRANSPORTER_2"/>
    <property type="match status" value="1"/>
</dbReference>
<keyword evidence="3 5" id="KW-0067">ATP-binding</keyword>
<dbReference type="PROSITE" id="PS00211">
    <property type="entry name" value="ABC_TRANSPORTER_1"/>
    <property type="match status" value="1"/>
</dbReference>
<evidence type="ECO:0000256" key="3">
    <source>
        <dbReference type="ARBA" id="ARBA00022840"/>
    </source>
</evidence>
<sequence>MSLVLDNVTLTYPDGDRDRVLAVDGVSLSVPRGRLVGLTGPSGCGKSSVLSVAGTLITPDSGHVEVAGATVEDLDAEDRARLRREQVGFVFQHDNLLPDLTALEQVLLPVHLAGGRPSRHRARARDLLAEVGLADAVDRRPGQLSGGMRQRVNIARALMGEPAVLLADEPTSALDSHRAAEMIDLLVRLVSEHDVAALFVTHDMRALDDADEVVRMLDGQVAELTHAR</sequence>
<dbReference type="InterPro" id="IPR027417">
    <property type="entry name" value="P-loop_NTPase"/>
</dbReference>
<dbReference type="InterPro" id="IPR017871">
    <property type="entry name" value="ABC_transporter-like_CS"/>
</dbReference>
<keyword evidence="6" id="KW-1185">Reference proteome</keyword>
<dbReference type="EMBL" id="JAKKOR010000014">
    <property type="protein sequence ID" value="MCF8590569.1"/>
    <property type="molecule type" value="Genomic_DNA"/>
</dbReference>
<dbReference type="InterPro" id="IPR003439">
    <property type="entry name" value="ABC_transporter-like_ATP-bd"/>
</dbReference>
<protein>
    <submittedName>
        <fullName evidence="5">ABC transporter ATP-binding protein</fullName>
    </submittedName>
</protein>
<evidence type="ECO:0000256" key="2">
    <source>
        <dbReference type="ARBA" id="ARBA00022741"/>
    </source>
</evidence>
<evidence type="ECO:0000313" key="6">
    <source>
        <dbReference type="Proteomes" id="UP001200110"/>
    </source>
</evidence>
<keyword evidence="1" id="KW-0813">Transport</keyword>
<comment type="caution">
    <text evidence="5">The sequence shown here is derived from an EMBL/GenBank/DDBJ whole genome shotgun (WGS) entry which is preliminary data.</text>
</comment>
<dbReference type="PANTHER" id="PTHR24220">
    <property type="entry name" value="IMPORT ATP-BINDING PROTEIN"/>
    <property type="match status" value="1"/>
</dbReference>
<dbReference type="RefSeq" id="WP_236999762.1">
    <property type="nucleotide sequence ID" value="NZ_JAKKOR010000014.1"/>
</dbReference>
<evidence type="ECO:0000313" key="5">
    <source>
        <dbReference type="EMBL" id="MCF8590569.1"/>
    </source>
</evidence>
<name>A0ABS9IYB5_9ACTN</name>
<organism evidence="5 6">
    <name type="scientific">Gordonia liuliyuniae</name>
    <dbReference type="NCBI Taxonomy" id="2911517"/>
    <lineage>
        <taxon>Bacteria</taxon>
        <taxon>Bacillati</taxon>
        <taxon>Actinomycetota</taxon>
        <taxon>Actinomycetes</taxon>
        <taxon>Mycobacteriales</taxon>
        <taxon>Gordoniaceae</taxon>
        <taxon>Gordonia</taxon>
    </lineage>
</organism>